<dbReference type="InterPro" id="IPR035965">
    <property type="entry name" value="PAS-like_dom_sf"/>
</dbReference>
<dbReference type="InterPro" id="IPR035919">
    <property type="entry name" value="EAL_sf"/>
</dbReference>
<dbReference type="InterPro" id="IPR013767">
    <property type="entry name" value="PAS_fold"/>
</dbReference>
<dbReference type="NCBIfam" id="TIGR00254">
    <property type="entry name" value="GGDEF"/>
    <property type="match status" value="1"/>
</dbReference>
<dbReference type="InterPro" id="IPR000014">
    <property type="entry name" value="PAS"/>
</dbReference>
<dbReference type="SUPFAM" id="SSF55073">
    <property type="entry name" value="Nucleotide cyclase"/>
    <property type="match status" value="1"/>
</dbReference>
<dbReference type="PROSITE" id="PS50883">
    <property type="entry name" value="EAL"/>
    <property type="match status" value="1"/>
</dbReference>
<dbReference type="Proteomes" id="UP000199225">
    <property type="component" value="Unassembled WGS sequence"/>
</dbReference>
<feature type="transmembrane region" description="Helical" evidence="1">
    <location>
        <begin position="48"/>
        <end position="66"/>
    </location>
</feature>
<dbReference type="PROSITE" id="PS50887">
    <property type="entry name" value="GGDEF"/>
    <property type="match status" value="1"/>
</dbReference>
<dbReference type="PANTHER" id="PTHR44757:SF2">
    <property type="entry name" value="BIOFILM ARCHITECTURE MAINTENANCE PROTEIN MBAA"/>
    <property type="match status" value="1"/>
</dbReference>
<evidence type="ECO:0000313" key="6">
    <source>
        <dbReference type="EMBL" id="SDJ12879.1"/>
    </source>
</evidence>
<evidence type="ECO:0000259" key="5">
    <source>
        <dbReference type="PROSITE" id="PS50887"/>
    </source>
</evidence>
<keyword evidence="1" id="KW-0812">Transmembrane</keyword>
<dbReference type="NCBIfam" id="TIGR00229">
    <property type="entry name" value="sensory_box"/>
    <property type="match status" value="1"/>
</dbReference>
<dbReference type="Pfam" id="PF00989">
    <property type="entry name" value="PAS"/>
    <property type="match status" value="1"/>
</dbReference>
<keyword evidence="1" id="KW-0472">Membrane</keyword>
<evidence type="ECO:0000259" key="4">
    <source>
        <dbReference type="PROSITE" id="PS50883"/>
    </source>
</evidence>
<feature type="transmembrane region" description="Helical" evidence="1">
    <location>
        <begin position="146"/>
        <end position="166"/>
    </location>
</feature>
<dbReference type="Gene3D" id="3.30.70.270">
    <property type="match status" value="1"/>
</dbReference>
<dbReference type="InterPro" id="IPR052155">
    <property type="entry name" value="Biofilm_reg_signaling"/>
</dbReference>
<feature type="transmembrane region" description="Helical" evidence="1">
    <location>
        <begin position="78"/>
        <end position="101"/>
    </location>
</feature>
<feature type="domain" description="PAS" evidence="2">
    <location>
        <begin position="240"/>
        <end position="310"/>
    </location>
</feature>
<sequence length="790" mass="89574">MNAVPLDQFSIVYIVLTVLVTIIVCYTGIVFVKRVKRVATSKMPTKTMVLYAAILGVMFWISHIFISLSTGLPLDTAYYGIYIIINFLLCFVASFCAIWVAQFEVKSNFVFLMASVFIAVAVMAANVTGFYTLFNDYIQVNVPLSLLTVAMTISMTVPMLRYLLLITNEGIKDMRRGWEWVGTIATGFALAGIPYIILIAMLDYTAGGGWILLPFIFTIFTNLILLLIPDFLGNQYQMRNAEAFRSLFHHNPNAVFSTDKKGKIVEVNEEASRLTGYTDKELANLDAFHFFGGRDKERVRQYFDNILAGNVERLETKLKMKDGEERDVKITAVRTIVQGRIIGVFGLIEDITEQLKAKKTIEHLAYHDELTGLPNRRKLNKVTDKLKTEKKDYAFLMMDFDRFKRVNDTFGHSFGDELLIVIGNYIRQIAEKYNASAIRLGGDEFLVVCQRKDASLVSEEILENFNEPMTINGVEILLTASVGWTDSIDSEDPITLLKYADMTMYVSKEEGGNRVTKYDPTLFREEEENLSIERELIAAIHRKELTVHYQPKYVFNHSYSPGLVGAEALVRWNHKGRGMISPGIFIPIAEKSKLIVDLEKHVIQSVVAQIQKWKAEGVMRGRVSINISMDTLFRKEFVPYLVTLLSSHNVEGTMIELEITERIVMKNEDDLKEKLQRLHKLGIRISLDDFGTGYSSLSYLDHLNIDILKIDQSFVHKSMTQSGIIAAIVQMAENLSLEVIAEGVETKEQAETLADLGCDRMQGYYFGHPSSPEDYEASFLHSWSRDDGFS</sequence>
<dbReference type="STRING" id="86666.SAMN04490247_0874"/>
<accession>A0A1G8R7E8</accession>
<feature type="domain" description="PAC" evidence="3">
    <location>
        <begin position="312"/>
        <end position="363"/>
    </location>
</feature>
<evidence type="ECO:0000259" key="3">
    <source>
        <dbReference type="PROSITE" id="PS50113"/>
    </source>
</evidence>
<dbReference type="InterPro" id="IPR000700">
    <property type="entry name" value="PAS-assoc_C"/>
</dbReference>
<dbReference type="RefSeq" id="WP_093192425.1">
    <property type="nucleotide sequence ID" value="NZ_FNEV01000002.1"/>
</dbReference>
<dbReference type="Gene3D" id="3.30.450.20">
    <property type="entry name" value="PAS domain"/>
    <property type="match status" value="1"/>
</dbReference>
<feature type="domain" description="EAL" evidence="4">
    <location>
        <begin position="529"/>
        <end position="783"/>
    </location>
</feature>
<keyword evidence="7" id="KW-1185">Reference proteome</keyword>
<dbReference type="SUPFAM" id="SSF55785">
    <property type="entry name" value="PYP-like sensor domain (PAS domain)"/>
    <property type="match status" value="1"/>
</dbReference>
<reference evidence="7" key="1">
    <citation type="submission" date="2016-10" db="EMBL/GenBank/DDBJ databases">
        <authorList>
            <person name="Varghese N."/>
            <person name="Submissions S."/>
        </authorList>
    </citation>
    <scope>NUCLEOTIDE SEQUENCE [LARGE SCALE GENOMIC DNA]</scope>
    <source>
        <strain evidence="7">DSM 4771</strain>
    </source>
</reference>
<organism evidence="6 7">
    <name type="scientific">Salimicrobium halophilum</name>
    <dbReference type="NCBI Taxonomy" id="86666"/>
    <lineage>
        <taxon>Bacteria</taxon>
        <taxon>Bacillati</taxon>
        <taxon>Bacillota</taxon>
        <taxon>Bacilli</taxon>
        <taxon>Bacillales</taxon>
        <taxon>Bacillaceae</taxon>
        <taxon>Salimicrobium</taxon>
    </lineage>
</organism>
<dbReference type="SMART" id="SM00052">
    <property type="entry name" value="EAL"/>
    <property type="match status" value="1"/>
</dbReference>
<name>A0A1G8R7E8_9BACI</name>
<evidence type="ECO:0000256" key="1">
    <source>
        <dbReference type="SAM" id="Phobius"/>
    </source>
</evidence>
<keyword evidence="1" id="KW-1133">Transmembrane helix</keyword>
<dbReference type="CDD" id="cd01949">
    <property type="entry name" value="GGDEF"/>
    <property type="match status" value="1"/>
</dbReference>
<dbReference type="Gene3D" id="3.20.20.450">
    <property type="entry name" value="EAL domain"/>
    <property type="match status" value="1"/>
</dbReference>
<dbReference type="AlphaFoldDB" id="A0A1G8R7E8"/>
<feature type="transmembrane region" description="Helical" evidence="1">
    <location>
        <begin position="178"/>
        <end position="202"/>
    </location>
</feature>
<dbReference type="Pfam" id="PF00990">
    <property type="entry name" value="GGDEF"/>
    <property type="match status" value="1"/>
</dbReference>
<dbReference type="SMART" id="SM00267">
    <property type="entry name" value="GGDEF"/>
    <property type="match status" value="1"/>
</dbReference>
<feature type="transmembrane region" description="Helical" evidence="1">
    <location>
        <begin position="208"/>
        <end position="228"/>
    </location>
</feature>
<feature type="transmembrane region" description="Helical" evidence="1">
    <location>
        <begin position="108"/>
        <end position="134"/>
    </location>
</feature>
<feature type="transmembrane region" description="Helical" evidence="1">
    <location>
        <begin position="12"/>
        <end position="32"/>
    </location>
</feature>
<dbReference type="PROSITE" id="PS50112">
    <property type="entry name" value="PAS"/>
    <property type="match status" value="1"/>
</dbReference>
<dbReference type="SUPFAM" id="SSF141868">
    <property type="entry name" value="EAL domain-like"/>
    <property type="match status" value="1"/>
</dbReference>
<dbReference type="CDD" id="cd01948">
    <property type="entry name" value="EAL"/>
    <property type="match status" value="1"/>
</dbReference>
<dbReference type="InterPro" id="IPR000160">
    <property type="entry name" value="GGDEF_dom"/>
</dbReference>
<feature type="domain" description="GGDEF" evidence="5">
    <location>
        <begin position="391"/>
        <end position="520"/>
    </location>
</feature>
<protein>
    <submittedName>
        <fullName evidence="6">PAS domain S-box-containing protein/diguanylate cyclase (GGDEF) domain-containing protein</fullName>
    </submittedName>
</protein>
<dbReference type="InterPro" id="IPR001633">
    <property type="entry name" value="EAL_dom"/>
</dbReference>
<gene>
    <name evidence="6" type="ORF">SAMN04490247_0874</name>
</gene>
<dbReference type="SMART" id="SM00091">
    <property type="entry name" value="PAS"/>
    <property type="match status" value="1"/>
</dbReference>
<dbReference type="InterPro" id="IPR043128">
    <property type="entry name" value="Rev_trsase/Diguanyl_cyclase"/>
</dbReference>
<dbReference type="OrthoDB" id="9759607at2"/>
<dbReference type="CDD" id="cd00130">
    <property type="entry name" value="PAS"/>
    <property type="match status" value="1"/>
</dbReference>
<dbReference type="Pfam" id="PF00563">
    <property type="entry name" value="EAL"/>
    <property type="match status" value="1"/>
</dbReference>
<dbReference type="PROSITE" id="PS50113">
    <property type="entry name" value="PAC"/>
    <property type="match status" value="1"/>
</dbReference>
<evidence type="ECO:0000259" key="2">
    <source>
        <dbReference type="PROSITE" id="PS50112"/>
    </source>
</evidence>
<proteinExistence type="predicted"/>
<dbReference type="EMBL" id="FNEV01000002">
    <property type="protein sequence ID" value="SDJ12879.1"/>
    <property type="molecule type" value="Genomic_DNA"/>
</dbReference>
<evidence type="ECO:0000313" key="7">
    <source>
        <dbReference type="Proteomes" id="UP000199225"/>
    </source>
</evidence>
<dbReference type="GO" id="GO:0006355">
    <property type="term" value="P:regulation of DNA-templated transcription"/>
    <property type="evidence" value="ECO:0007669"/>
    <property type="project" value="InterPro"/>
</dbReference>
<dbReference type="PANTHER" id="PTHR44757">
    <property type="entry name" value="DIGUANYLATE CYCLASE DGCP"/>
    <property type="match status" value="1"/>
</dbReference>
<dbReference type="InterPro" id="IPR029787">
    <property type="entry name" value="Nucleotide_cyclase"/>
</dbReference>